<gene>
    <name evidence="1" type="ORF">UFOVP723_115</name>
</gene>
<accession>A0A6J5NLJ5</accession>
<proteinExistence type="predicted"/>
<evidence type="ECO:0000313" key="1">
    <source>
        <dbReference type="EMBL" id="CAB4160249.1"/>
    </source>
</evidence>
<name>A0A6J5NLJ5_9CAUD</name>
<protein>
    <submittedName>
        <fullName evidence="1">Uncharacterized protein</fullName>
    </submittedName>
</protein>
<dbReference type="EMBL" id="LR796697">
    <property type="protein sequence ID" value="CAB4160249.1"/>
    <property type="molecule type" value="Genomic_DNA"/>
</dbReference>
<sequence length="64" mass="7691">MTQNEIQELIVKIDNRIEFLKTDKTVWTMAWQGSTYNHGPYVRRLETKRLKAKKKSLEKKLLKN</sequence>
<organism evidence="1">
    <name type="scientific">uncultured Caudovirales phage</name>
    <dbReference type="NCBI Taxonomy" id="2100421"/>
    <lineage>
        <taxon>Viruses</taxon>
        <taxon>Duplodnaviria</taxon>
        <taxon>Heunggongvirae</taxon>
        <taxon>Uroviricota</taxon>
        <taxon>Caudoviricetes</taxon>
        <taxon>Peduoviridae</taxon>
        <taxon>Maltschvirus</taxon>
        <taxon>Maltschvirus maltsch</taxon>
    </lineage>
</organism>
<reference evidence="1" key="1">
    <citation type="submission" date="2020-04" db="EMBL/GenBank/DDBJ databases">
        <authorList>
            <person name="Chiriac C."/>
            <person name="Salcher M."/>
            <person name="Ghai R."/>
            <person name="Kavagutti S V."/>
        </authorList>
    </citation>
    <scope>NUCLEOTIDE SEQUENCE</scope>
</reference>